<proteinExistence type="predicted"/>
<accession>A0ABP7EQ28</accession>
<name>A0ABP7EQ28_9ACTN</name>
<dbReference type="EMBL" id="BAABEP010000008">
    <property type="protein sequence ID" value="GAA3721179.1"/>
    <property type="molecule type" value="Genomic_DNA"/>
</dbReference>
<evidence type="ECO:0000313" key="1">
    <source>
        <dbReference type="EMBL" id="GAA3721179.1"/>
    </source>
</evidence>
<gene>
    <name evidence="1" type="ORF">GCM10023082_18410</name>
</gene>
<protein>
    <submittedName>
        <fullName evidence="1">Uncharacterized protein</fullName>
    </submittedName>
</protein>
<organism evidence="1 2">
    <name type="scientific">Streptomyces tremellae</name>
    <dbReference type="NCBI Taxonomy" id="1124239"/>
    <lineage>
        <taxon>Bacteria</taxon>
        <taxon>Bacillati</taxon>
        <taxon>Actinomycetota</taxon>
        <taxon>Actinomycetes</taxon>
        <taxon>Kitasatosporales</taxon>
        <taxon>Streptomycetaceae</taxon>
        <taxon>Streptomyces</taxon>
    </lineage>
</organism>
<dbReference type="Proteomes" id="UP001499884">
    <property type="component" value="Unassembled WGS sequence"/>
</dbReference>
<dbReference type="RefSeq" id="WP_345643691.1">
    <property type="nucleotide sequence ID" value="NZ_BAABEP010000008.1"/>
</dbReference>
<comment type="caution">
    <text evidence="1">The sequence shown here is derived from an EMBL/GenBank/DDBJ whole genome shotgun (WGS) entry which is preliminary data.</text>
</comment>
<evidence type="ECO:0000313" key="2">
    <source>
        <dbReference type="Proteomes" id="UP001499884"/>
    </source>
</evidence>
<sequence length="73" mass="7797">MTGAPARRATADEVFRIRWLPGSDELLAVCFCGADRVFDDPVELWDWLLAHPGHRREPAAGAAAPGPAAGARS</sequence>
<reference evidence="2" key="1">
    <citation type="journal article" date="2019" name="Int. J. Syst. Evol. Microbiol.">
        <title>The Global Catalogue of Microorganisms (GCM) 10K type strain sequencing project: providing services to taxonomists for standard genome sequencing and annotation.</title>
        <authorList>
            <consortium name="The Broad Institute Genomics Platform"/>
            <consortium name="The Broad Institute Genome Sequencing Center for Infectious Disease"/>
            <person name="Wu L."/>
            <person name="Ma J."/>
        </authorList>
    </citation>
    <scope>NUCLEOTIDE SEQUENCE [LARGE SCALE GENOMIC DNA]</scope>
    <source>
        <strain evidence="2">JCM 30846</strain>
    </source>
</reference>
<keyword evidence="2" id="KW-1185">Reference proteome</keyword>